<feature type="region of interest" description="Disordered" evidence="1">
    <location>
        <begin position="1"/>
        <end position="57"/>
    </location>
</feature>
<evidence type="ECO:0000256" key="1">
    <source>
        <dbReference type="SAM" id="MobiDB-lite"/>
    </source>
</evidence>
<reference evidence="2 3" key="1">
    <citation type="submission" date="2017-12" db="EMBL/GenBank/DDBJ databases">
        <title>Comparative genomics of Botrytis spp.</title>
        <authorList>
            <person name="Valero-Jimenez C.A."/>
            <person name="Tapia P."/>
            <person name="Veloso J."/>
            <person name="Silva-Moreno E."/>
            <person name="Staats M."/>
            <person name="Valdes J.H."/>
            <person name="Van Kan J.A.L."/>
        </authorList>
    </citation>
    <scope>NUCLEOTIDE SEQUENCE [LARGE SCALE GENOMIC DNA]</scope>
    <source>
        <strain evidence="2 3">MUCL3349</strain>
    </source>
</reference>
<keyword evidence="3" id="KW-1185">Reference proteome</keyword>
<organism evidence="2 3">
    <name type="scientific">Botrytis porri</name>
    <dbReference type="NCBI Taxonomy" id="87229"/>
    <lineage>
        <taxon>Eukaryota</taxon>
        <taxon>Fungi</taxon>
        <taxon>Dikarya</taxon>
        <taxon>Ascomycota</taxon>
        <taxon>Pezizomycotina</taxon>
        <taxon>Leotiomycetes</taxon>
        <taxon>Helotiales</taxon>
        <taxon>Sclerotiniaceae</taxon>
        <taxon>Botrytis</taxon>
    </lineage>
</organism>
<name>A0A4Z1KUW1_9HELO</name>
<feature type="compositionally biased region" description="Basic residues" evidence="1">
    <location>
        <begin position="25"/>
        <end position="37"/>
    </location>
</feature>
<accession>A0A4Z1KUW1</accession>
<comment type="caution">
    <text evidence="2">The sequence shown here is derived from an EMBL/GenBank/DDBJ whole genome shotgun (WGS) entry which is preliminary data.</text>
</comment>
<evidence type="ECO:0000313" key="2">
    <source>
        <dbReference type="EMBL" id="TGO88319.1"/>
    </source>
</evidence>
<dbReference type="EMBL" id="PQXO01000170">
    <property type="protein sequence ID" value="TGO88319.1"/>
    <property type="molecule type" value="Genomic_DNA"/>
</dbReference>
<dbReference type="OrthoDB" id="3535033at2759"/>
<feature type="compositionally biased region" description="Low complexity" evidence="1">
    <location>
        <begin position="1"/>
        <end position="22"/>
    </location>
</feature>
<dbReference type="AlphaFoldDB" id="A0A4Z1KUW1"/>
<feature type="compositionally biased region" description="Polar residues" evidence="1">
    <location>
        <begin position="38"/>
        <end position="50"/>
    </location>
</feature>
<protein>
    <submittedName>
        <fullName evidence="2">Uncharacterized protein</fullName>
    </submittedName>
</protein>
<evidence type="ECO:0000313" key="3">
    <source>
        <dbReference type="Proteomes" id="UP000297280"/>
    </source>
</evidence>
<sequence>MSFPSVSTSTSTSTSTFASSSSKLTHQKPTKNKKHSRANNPTGTHQNQYTLPGPETSGLDFEIFEDPRCAICDADLPPIEGPHTPLLPQLCASCHLQVTQLKNERAKILRQQREKQLREMHEALEAVSAQAELRRVLMDGNERLRAEIEEIGRERGEIEEVGREEREERREERETGREG</sequence>
<dbReference type="Proteomes" id="UP000297280">
    <property type="component" value="Unassembled WGS sequence"/>
</dbReference>
<gene>
    <name evidence="2" type="ORF">BPOR_0170g00110</name>
</gene>
<proteinExistence type="predicted"/>
<feature type="region of interest" description="Disordered" evidence="1">
    <location>
        <begin position="151"/>
        <end position="179"/>
    </location>
</feature>